<reference evidence="1 2" key="1">
    <citation type="submission" date="2018-05" db="EMBL/GenBank/DDBJ databases">
        <title>Complete Genome Sequence of Methylobacterium sp. 17Sr1-43.</title>
        <authorList>
            <person name="Srinivasan S."/>
        </authorList>
    </citation>
    <scope>NUCLEOTIDE SEQUENCE [LARGE SCALE GENOMIC DNA]</scope>
    <source>
        <strain evidence="1 2">17Sr1-43</strain>
    </source>
</reference>
<name>A0A2U8VNB5_9HYPH</name>
<keyword evidence="2" id="KW-1185">Reference proteome</keyword>
<sequence length="106" mass="12201">MIAISERWLEVTPSDFLRKTVARTSLVQKELICGRNAHLFLLRVVLRERFDLKSGGGGERDPLFVHDYRFGHSRILCEADEVVIERADGVRYLVDRAKSPWTALTM</sequence>
<gene>
    <name evidence="1" type="ORF">DK427_04605</name>
</gene>
<dbReference type="AlphaFoldDB" id="A0A2U8VNB5"/>
<accession>A0A2U8VNB5</accession>
<dbReference type="Proteomes" id="UP000246058">
    <property type="component" value="Chromosome"/>
</dbReference>
<evidence type="ECO:0000313" key="1">
    <source>
        <dbReference type="EMBL" id="AWN35113.1"/>
    </source>
</evidence>
<dbReference type="KEGG" id="meti:DK427_04605"/>
<dbReference type="RefSeq" id="WP_109950244.1">
    <property type="nucleotide sequence ID" value="NZ_CP029551.1"/>
</dbReference>
<organism evidence="1 2">
    <name type="scientific">Methylobacterium radiodurans</name>
    <dbReference type="NCBI Taxonomy" id="2202828"/>
    <lineage>
        <taxon>Bacteria</taxon>
        <taxon>Pseudomonadati</taxon>
        <taxon>Pseudomonadota</taxon>
        <taxon>Alphaproteobacteria</taxon>
        <taxon>Hyphomicrobiales</taxon>
        <taxon>Methylobacteriaceae</taxon>
        <taxon>Methylobacterium</taxon>
    </lineage>
</organism>
<protein>
    <submittedName>
        <fullName evidence="1">Uncharacterized protein</fullName>
    </submittedName>
</protein>
<evidence type="ECO:0000313" key="2">
    <source>
        <dbReference type="Proteomes" id="UP000246058"/>
    </source>
</evidence>
<dbReference type="EMBL" id="CP029551">
    <property type="protein sequence ID" value="AWN35113.1"/>
    <property type="molecule type" value="Genomic_DNA"/>
</dbReference>
<proteinExistence type="predicted"/>